<keyword evidence="3" id="KW-0285">Flavoprotein</keyword>
<dbReference type="GO" id="GO:0004458">
    <property type="term" value="F:D-lactate dehydrogenase (cytochrome) activity"/>
    <property type="evidence" value="ECO:0007669"/>
    <property type="project" value="UniProtKB-EC"/>
</dbReference>
<evidence type="ECO:0000256" key="1">
    <source>
        <dbReference type="ARBA" id="ARBA00001974"/>
    </source>
</evidence>
<evidence type="ECO:0000256" key="6">
    <source>
        <dbReference type="ARBA" id="ARBA00023002"/>
    </source>
</evidence>
<comment type="similarity">
    <text evidence="2">Belongs to the FAD-binding oxidoreductase/transferase type 4 family.</text>
</comment>
<evidence type="ECO:0000256" key="3">
    <source>
        <dbReference type="ARBA" id="ARBA00022630"/>
    </source>
</evidence>
<dbReference type="Pfam" id="PF01565">
    <property type="entry name" value="FAD_binding_4"/>
    <property type="match status" value="1"/>
</dbReference>
<keyword evidence="6" id="KW-0560">Oxidoreductase</keyword>
<evidence type="ECO:0000313" key="10">
    <source>
        <dbReference type="Proteomes" id="UP000249393"/>
    </source>
</evidence>
<dbReference type="SUPFAM" id="SSF55103">
    <property type="entry name" value="FAD-linked oxidases, C-terminal domain"/>
    <property type="match status" value="1"/>
</dbReference>
<dbReference type="EMBL" id="QFQZ01000009">
    <property type="protein sequence ID" value="PZR36116.1"/>
    <property type="molecule type" value="Genomic_DNA"/>
</dbReference>
<dbReference type="PANTHER" id="PTHR11748:SF111">
    <property type="entry name" value="D-LACTATE DEHYDROGENASE, MITOCHONDRIAL-RELATED"/>
    <property type="match status" value="1"/>
</dbReference>
<keyword evidence="5" id="KW-0809">Transit peptide</keyword>
<name>A0A2W5VHF6_9CAUL</name>
<keyword evidence="4" id="KW-0274">FAD</keyword>
<feature type="domain" description="FAD-binding PCMH-type" evidence="8">
    <location>
        <begin position="42"/>
        <end position="232"/>
    </location>
</feature>
<dbReference type="EC" id="1.1.2.4" evidence="7"/>
<dbReference type="Gene3D" id="3.30.465.10">
    <property type="match status" value="1"/>
</dbReference>
<dbReference type="RefSeq" id="WP_304274851.1">
    <property type="nucleotide sequence ID" value="NZ_QFQZ01000009.1"/>
</dbReference>
<organism evidence="9 10">
    <name type="scientific">Caulobacter segnis</name>
    <dbReference type="NCBI Taxonomy" id="88688"/>
    <lineage>
        <taxon>Bacteria</taxon>
        <taxon>Pseudomonadati</taxon>
        <taxon>Pseudomonadota</taxon>
        <taxon>Alphaproteobacteria</taxon>
        <taxon>Caulobacterales</taxon>
        <taxon>Caulobacteraceae</taxon>
        <taxon>Caulobacter</taxon>
    </lineage>
</organism>
<dbReference type="Proteomes" id="UP000249393">
    <property type="component" value="Unassembled WGS sequence"/>
</dbReference>
<proteinExistence type="inferred from homology"/>
<evidence type="ECO:0000256" key="7">
    <source>
        <dbReference type="ARBA" id="ARBA00038897"/>
    </source>
</evidence>
<evidence type="ECO:0000256" key="2">
    <source>
        <dbReference type="ARBA" id="ARBA00008000"/>
    </source>
</evidence>
<dbReference type="InterPro" id="IPR036318">
    <property type="entry name" value="FAD-bd_PCMH-like_sf"/>
</dbReference>
<accession>A0A2W5VHF6</accession>
<comment type="caution">
    <text evidence="9">The sequence shown here is derived from an EMBL/GenBank/DDBJ whole genome shotgun (WGS) entry which is preliminary data.</text>
</comment>
<gene>
    <name evidence="9" type="ORF">DI526_04955</name>
</gene>
<dbReference type="PROSITE" id="PS51387">
    <property type="entry name" value="FAD_PCMH"/>
    <property type="match status" value="1"/>
</dbReference>
<dbReference type="Pfam" id="PF02913">
    <property type="entry name" value="FAD-oxidase_C"/>
    <property type="match status" value="1"/>
</dbReference>
<evidence type="ECO:0000256" key="5">
    <source>
        <dbReference type="ARBA" id="ARBA00022946"/>
    </source>
</evidence>
<reference evidence="9 10" key="1">
    <citation type="submission" date="2017-08" db="EMBL/GenBank/DDBJ databases">
        <title>Infants hospitalized years apart are colonized by the same room-sourced microbial strains.</title>
        <authorList>
            <person name="Brooks B."/>
            <person name="Olm M.R."/>
            <person name="Firek B.A."/>
            <person name="Baker R."/>
            <person name="Thomas B.C."/>
            <person name="Morowitz M.J."/>
            <person name="Banfield J.F."/>
        </authorList>
    </citation>
    <scope>NUCLEOTIDE SEQUENCE [LARGE SCALE GENOMIC DNA]</scope>
    <source>
        <strain evidence="9">S2_003_000_R2_4</strain>
    </source>
</reference>
<dbReference type="GO" id="GO:1903457">
    <property type="term" value="P:lactate catabolic process"/>
    <property type="evidence" value="ECO:0007669"/>
    <property type="project" value="TreeGrafter"/>
</dbReference>
<dbReference type="InterPro" id="IPR016169">
    <property type="entry name" value="FAD-bd_PCMH_sub2"/>
</dbReference>
<protein>
    <recommendedName>
        <fullName evidence="7">D-lactate dehydrogenase (cytochrome)</fullName>
        <ecNumber evidence="7">1.1.2.4</ecNumber>
    </recommendedName>
</protein>
<comment type="cofactor">
    <cofactor evidence="1">
        <name>FAD</name>
        <dbReference type="ChEBI" id="CHEBI:57692"/>
    </cofactor>
</comment>
<evidence type="ECO:0000313" key="9">
    <source>
        <dbReference type="EMBL" id="PZR36116.1"/>
    </source>
</evidence>
<dbReference type="GO" id="GO:0071949">
    <property type="term" value="F:FAD binding"/>
    <property type="evidence" value="ECO:0007669"/>
    <property type="project" value="InterPro"/>
</dbReference>
<dbReference type="AlphaFoldDB" id="A0A2W5VHF6"/>
<dbReference type="SUPFAM" id="SSF56176">
    <property type="entry name" value="FAD-binding/transporter-associated domain-like"/>
    <property type="match status" value="1"/>
</dbReference>
<evidence type="ECO:0000259" key="8">
    <source>
        <dbReference type="PROSITE" id="PS51387"/>
    </source>
</evidence>
<dbReference type="InterPro" id="IPR016166">
    <property type="entry name" value="FAD-bd_PCMH"/>
</dbReference>
<dbReference type="PANTHER" id="PTHR11748">
    <property type="entry name" value="D-LACTATE DEHYDROGENASE"/>
    <property type="match status" value="1"/>
</dbReference>
<dbReference type="InterPro" id="IPR004113">
    <property type="entry name" value="FAD-bd_oxidored_4_C"/>
</dbReference>
<evidence type="ECO:0000256" key="4">
    <source>
        <dbReference type="ARBA" id="ARBA00022827"/>
    </source>
</evidence>
<dbReference type="GO" id="GO:0008720">
    <property type="term" value="F:D-lactate dehydrogenase (NAD+) activity"/>
    <property type="evidence" value="ECO:0007669"/>
    <property type="project" value="TreeGrafter"/>
</dbReference>
<dbReference type="InterPro" id="IPR006094">
    <property type="entry name" value="Oxid_FAD_bind_N"/>
</dbReference>
<dbReference type="InterPro" id="IPR016164">
    <property type="entry name" value="FAD-linked_Oxase-like_C"/>
</dbReference>
<sequence length="533" mass="57029">MDAVLPDADTQSQVLAELKQIVGVDRVAGDEARRKLFSQDIYKVSDDVVVAVVSPEDTDQLARVVSVAARHDLHVAPRGAGMSYTAGYVPTSPRTLSIDTSRMDKVLKVNAEDMTVTVQAGCTWKTLHDTLTPLGLRTPFWGPLSGLTSTVGGGLSQLNAFFGASLYGTTSESVVSVTVVTGTGEILRTGLQRPDGTEAHWRHYGPDLTGLFAGDCGALGVKAEITLRLMQAPAHEAYASFAFETGAQMLDAMNTITRAGLASELCGFDPGLTRVRMKRASLAADVSALKNVVSKQKSLFAGVKEAAKIALAGRSFIEEDTYPLHVICEGRSKAAVDADMAEVRAIIARFAGGEIENTIPKVIRAMPFTPLNSILGPEGERWVPVHGVLPLSRAKDAFAALNQVFADMAPQFEKHGVYNGFLFCTLSTNACIIEPTFYWPDARQAIHEATIEPGHLAKLPALPADADAAAVVIEARKRVIAVFQAHGAGHFQIGRTYPYKDSRDPAAWRLLQTIKAEVDPDGRLNPGVLGLGA</sequence>